<dbReference type="Proteomes" id="UP000059113">
    <property type="component" value="Chromosome"/>
</dbReference>
<reference evidence="2" key="2">
    <citation type="submission" date="2015-04" db="EMBL/GenBank/DDBJ databases">
        <title>The complete genome sequence of Erythrobacter sp. s21-N3.</title>
        <authorList>
            <person name="Zhuang L."/>
            <person name="Liu Y."/>
            <person name="Shao Z."/>
        </authorList>
    </citation>
    <scope>NUCLEOTIDE SEQUENCE [LARGE SCALE GENOMIC DNA]</scope>
    <source>
        <strain evidence="2">s21-N3</strain>
    </source>
</reference>
<protein>
    <recommendedName>
        <fullName evidence="3">Nucleotidyltransferase family protein</fullName>
    </recommendedName>
</protein>
<dbReference type="KEGG" id="ery:CP97_07935"/>
<evidence type="ECO:0008006" key="3">
    <source>
        <dbReference type="Google" id="ProtNLM"/>
    </source>
</evidence>
<evidence type="ECO:0000313" key="1">
    <source>
        <dbReference type="EMBL" id="AKQ41972.1"/>
    </source>
</evidence>
<proteinExistence type="predicted"/>
<dbReference type="AlphaFoldDB" id="A0A0H4VBD6"/>
<dbReference type="Pfam" id="PF14907">
    <property type="entry name" value="NTP_transf_5"/>
    <property type="match status" value="1"/>
</dbReference>
<dbReference type="InterPro" id="IPR039498">
    <property type="entry name" value="NTP_transf_5"/>
</dbReference>
<sequence length="342" mass="38521">MRPDHATFFALCSALDGNILPGTDWEKTLALANRTLVTPALADIMDQSDEVPVEVKEFVTLIAERTHLRNTMMRQQLVEAVKTLSDCGIVPILIKGASFLASGHSAHAGRLCADIDLLLLHDSANAAIEALGRIGFTEYPSSTLPTHGINLQRHRDVGGLDIHYRLRTFQGERTYEDIQALCRESDFEGASVLVPSPELQAAILIAHDQLQERDYWRGLIDLRHLVDLRNMFADADGLVSENMLPLFHPGVARRALSTQMLTLQHLFDIPSQRRFSAGPMARLQVKRRFWQIGREWTMYAFTVVSLLFDMPAAKMVGGNTVGWRRRAQFFRRMFAIKKTTKV</sequence>
<keyword evidence="2" id="KW-1185">Reference proteome</keyword>
<dbReference type="STRING" id="1648404.CP97_07935"/>
<evidence type="ECO:0000313" key="2">
    <source>
        <dbReference type="Proteomes" id="UP000059113"/>
    </source>
</evidence>
<accession>A0A0H4VBD6</accession>
<name>A0A0H4VBD6_9SPHN</name>
<organism evidence="1 2">
    <name type="scientific">Aurantiacibacter atlanticus</name>
    <dbReference type="NCBI Taxonomy" id="1648404"/>
    <lineage>
        <taxon>Bacteria</taxon>
        <taxon>Pseudomonadati</taxon>
        <taxon>Pseudomonadota</taxon>
        <taxon>Alphaproteobacteria</taxon>
        <taxon>Sphingomonadales</taxon>
        <taxon>Erythrobacteraceae</taxon>
        <taxon>Aurantiacibacter</taxon>
    </lineage>
</organism>
<dbReference type="RefSeq" id="WP_048885486.1">
    <property type="nucleotide sequence ID" value="NZ_CP011310.1"/>
</dbReference>
<gene>
    <name evidence="1" type="ORF">CP97_07935</name>
</gene>
<dbReference type="EMBL" id="CP011310">
    <property type="protein sequence ID" value="AKQ41972.1"/>
    <property type="molecule type" value="Genomic_DNA"/>
</dbReference>
<reference evidence="1 2" key="1">
    <citation type="journal article" date="2015" name="Int. J. Syst. Evol. Microbiol.">
        <title>Erythrobacter atlanticus sp. nov., a bacterium from ocean sediment able to degrade polycyclic aromatic hydrocarbons.</title>
        <authorList>
            <person name="Zhuang L."/>
            <person name="Liu Y."/>
            <person name="Wang L."/>
            <person name="Wang W."/>
            <person name="Shao Z."/>
        </authorList>
    </citation>
    <scope>NUCLEOTIDE SEQUENCE [LARGE SCALE GENOMIC DNA]</scope>
    <source>
        <strain evidence="2">s21-N3</strain>
    </source>
</reference>
<dbReference type="PATRIC" id="fig|1648404.4.peg.1652"/>